<evidence type="ECO:0000313" key="2">
    <source>
        <dbReference type="Proteomes" id="UP001418222"/>
    </source>
</evidence>
<keyword evidence="2" id="KW-1185">Reference proteome</keyword>
<dbReference type="EMBL" id="JBBWWQ010000004">
    <property type="protein sequence ID" value="KAK8948978.1"/>
    <property type="molecule type" value="Genomic_DNA"/>
</dbReference>
<accession>A0AAP0GB54</accession>
<dbReference type="AlphaFoldDB" id="A0AAP0GB54"/>
<reference evidence="1 2" key="1">
    <citation type="journal article" date="2022" name="Nat. Plants">
        <title>Genomes of leafy and leafless Platanthera orchids illuminate the evolution of mycoheterotrophy.</title>
        <authorList>
            <person name="Li M.H."/>
            <person name="Liu K.W."/>
            <person name="Li Z."/>
            <person name="Lu H.C."/>
            <person name="Ye Q.L."/>
            <person name="Zhang D."/>
            <person name="Wang J.Y."/>
            <person name="Li Y.F."/>
            <person name="Zhong Z.M."/>
            <person name="Liu X."/>
            <person name="Yu X."/>
            <person name="Liu D.K."/>
            <person name="Tu X.D."/>
            <person name="Liu B."/>
            <person name="Hao Y."/>
            <person name="Liao X.Y."/>
            <person name="Jiang Y.T."/>
            <person name="Sun W.H."/>
            <person name="Chen J."/>
            <person name="Chen Y.Q."/>
            <person name="Ai Y."/>
            <person name="Zhai J.W."/>
            <person name="Wu S.S."/>
            <person name="Zhou Z."/>
            <person name="Hsiao Y.Y."/>
            <person name="Wu W.L."/>
            <person name="Chen Y.Y."/>
            <person name="Lin Y.F."/>
            <person name="Hsu J.L."/>
            <person name="Li C.Y."/>
            <person name="Wang Z.W."/>
            <person name="Zhao X."/>
            <person name="Zhong W.Y."/>
            <person name="Ma X.K."/>
            <person name="Ma L."/>
            <person name="Huang J."/>
            <person name="Chen G.Z."/>
            <person name="Huang M.Z."/>
            <person name="Huang L."/>
            <person name="Peng D.H."/>
            <person name="Luo Y.B."/>
            <person name="Zou S.Q."/>
            <person name="Chen S.P."/>
            <person name="Lan S."/>
            <person name="Tsai W.C."/>
            <person name="Van de Peer Y."/>
            <person name="Liu Z.J."/>
        </authorList>
    </citation>
    <scope>NUCLEOTIDE SEQUENCE [LARGE SCALE GENOMIC DNA]</scope>
    <source>
        <strain evidence="1">Lor287</strain>
    </source>
</reference>
<protein>
    <submittedName>
        <fullName evidence="1">Uncharacterized protein</fullName>
    </submittedName>
</protein>
<comment type="caution">
    <text evidence="1">The sequence shown here is derived from an EMBL/GenBank/DDBJ whole genome shotgun (WGS) entry which is preliminary data.</text>
</comment>
<sequence>MGSTLTKINCRRIEDGKVKFLTRDEAVTLVSGKRPRENLCISGHHANVADFKPPLISSKAVTPALPSSAGLKSPSRAMKGPAYVGADISSSKKTTEIKRGNRETEVIARVCKMKPDKFKAGADDGCTDKDKETQVTAHACKMKQDKFKAGADDGLTDKHKGMMSGHRGAGSSFGYFCMVPMGIIISDQSGKRGIFKSWCLTHSLHRQLRMWWFNRSNPSQVAFWREGASSASYQSRGGVAQHVAQTISFVRSLSSS</sequence>
<dbReference type="Proteomes" id="UP001418222">
    <property type="component" value="Unassembled WGS sequence"/>
</dbReference>
<proteinExistence type="predicted"/>
<name>A0AAP0GB54_9ASPA</name>
<evidence type="ECO:0000313" key="1">
    <source>
        <dbReference type="EMBL" id="KAK8948978.1"/>
    </source>
</evidence>
<gene>
    <name evidence="1" type="ORF">KSP39_PZI005014</name>
</gene>
<organism evidence="1 2">
    <name type="scientific">Platanthera zijinensis</name>
    <dbReference type="NCBI Taxonomy" id="2320716"/>
    <lineage>
        <taxon>Eukaryota</taxon>
        <taxon>Viridiplantae</taxon>
        <taxon>Streptophyta</taxon>
        <taxon>Embryophyta</taxon>
        <taxon>Tracheophyta</taxon>
        <taxon>Spermatophyta</taxon>
        <taxon>Magnoliopsida</taxon>
        <taxon>Liliopsida</taxon>
        <taxon>Asparagales</taxon>
        <taxon>Orchidaceae</taxon>
        <taxon>Orchidoideae</taxon>
        <taxon>Orchideae</taxon>
        <taxon>Orchidinae</taxon>
        <taxon>Platanthera</taxon>
    </lineage>
</organism>